<keyword evidence="2" id="KW-1185">Reference proteome</keyword>
<protein>
    <submittedName>
        <fullName evidence="1">Uncharacterized protein</fullName>
    </submittedName>
</protein>
<evidence type="ECO:0000313" key="2">
    <source>
        <dbReference type="Proteomes" id="UP000000768"/>
    </source>
</evidence>
<name>A0A1Z5RES2_SORBI</name>
<organism evidence="1 2">
    <name type="scientific">Sorghum bicolor</name>
    <name type="common">Sorghum</name>
    <name type="synonym">Sorghum vulgare</name>
    <dbReference type="NCBI Taxonomy" id="4558"/>
    <lineage>
        <taxon>Eukaryota</taxon>
        <taxon>Viridiplantae</taxon>
        <taxon>Streptophyta</taxon>
        <taxon>Embryophyta</taxon>
        <taxon>Tracheophyta</taxon>
        <taxon>Spermatophyta</taxon>
        <taxon>Magnoliopsida</taxon>
        <taxon>Liliopsida</taxon>
        <taxon>Poales</taxon>
        <taxon>Poaceae</taxon>
        <taxon>PACMAD clade</taxon>
        <taxon>Panicoideae</taxon>
        <taxon>Andropogonodae</taxon>
        <taxon>Andropogoneae</taxon>
        <taxon>Sorghinae</taxon>
        <taxon>Sorghum</taxon>
    </lineage>
</organism>
<gene>
    <name evidence="1" type="ORF">SORBI_3006G202401</name>
</gene>
<accession>A0A1Z5RES2</accession>
<sequence length="104" mass="11346">MSTIRCLQARVIPQPKPANLPRRCFSPPTPPLLAPRRGEAVGLVTGGFWTKWMVESAEARARVAKLGLAAVLAGVGAVRRRHLHDLLRARIPRHTTRAPGANQC</sequence>
<proteinExistence type="predicted"/>
<dbReference type="EMBL" id="CM000765">
    <property type="protein sequence ID" value="OQU82253.1"/>
    <property type="molecule type" value="Genomic_DNA"/>
</dbReference>
<reference evidence="1 2" key="1">
    <citation type="journal article" date="2009" name="Nature">
        <title>The Sorghum bicolor genome and the diversification of grasses.</title>
        <authorList>
            <person name="Paterson A.H."/>
            <person name="Bowers J.E."/>
            <person name="Bruggmann R."/>
            <person name="Dubchak I."/>
            <person name="Grimwood J."/>
            <person name="Gundlach H."/>
            <person name="Haberer G."/>
            <person name="Hellsten U."/>
            <person name="Mitros T."/>
            <person name="Poliakov A."/>
            <person name="Schmutz J."/>
            <person name="Spannagl M."/>
            <person name="Tang H."/>
            <person name="Wang X."/>
            <person name="Wicker T."/>
            <person name="Bharti A.K."/>
            <person name="Chapman J."/>
            <person name="Feltus F.A."/>
            <person name="Gowik U."/>
            <person name="Grigoriev I.V."/>
            <person name="Lyons E."/>
            <person name="Maher C.A."/>
            <person name="Martis M."/>
            <person name="Narechania A."/>
            <person name="Otillar R.P."/>
            <person name="Penning B.W."/>
            <person name="Salamov A.A."/>
            <person name="Wang Y."/>
            <person name="Zhang L."/>
            <person name="Carpita N.C."/>
            <person name="Freeling M."/>
            <person name="Gingle A.R."/>
            <person name="Hash C.T."/>
            <person name="Keller B."/>
            <person name="Klein P."/>
            <person name="Kresovich S."/>
            <person name="McCann M.C."/>
            <person name="Ming R."/>
            <person name="Peterson D.G."/>
            <person name="Mehboob-ur-Rahman"/>
            <person name="Ware D."/>
            <person name="Westhoff P."/>
            <person name="Mayer K.F."/>
            <person name="Messing J."/>
            <person name="Rokhsar D.S."/>
        </authorList>
    </citation>
    <scope>NUCLEOTIDE SEQUENCE [LARGE SCALE GENOMIC DNA]</scope>
    <source>
        <strain evidence="2">cv. BTx623</strain>
    </source>
</reference>
<dbReference type="Gramene" id="OQU82253">
    <property type="protein sequence ID" value="OQU82253"/>
    <property type="gene ID" value="SORBI_3006G202401"/>
</dbReference>
<dbReference type="Proteomes" id="UP000000768">
    <property type="component" value="Chromosome 6"/>
</dbReference>
<evidence type="ECO:0000313" key="1">
    <source>
        <dbReference type="EMBL" id="OQU82253.1"/>
    </source>
</evidence>
<reference evidence="2" key="2">
    <citation type="journal article" date="2018" name="Plant J.">
        <title>The Sorghum bicolor reference genome: improved assembly, gene annotations, a transcriptome atlas, and signatures of genome organization.</title>
        <authorList>
            <person name="McCormick R.F."/>
            <person name="Truong S.K."/>
            <person name="Sreedasyam A."/>
            <person name="Jenkins J."/>
            <person name="Shu S."/>
            <person name="Sims D."/>
            <person name="Kennedy M."/>
            <person name="Amirebrahimi M."/>
            <person name="Weers B.D."/>
            <person name="McKinley B."/>
            <person name="Mattison A."/>
            <person name="Morishige D.T."/>
            <person name="Grimwood J."/>
            <person name="Schmutz J."/>
            <person name="Mullet J.E."/>
        </authorList>
    </citation>
    <scope>NUCLEOTIDE SEQUENCE [LARGE SCALE GENOMIC DNA]</scope>
    <source>
        <strain evidence="2">cv. BTx623</strain>
    </source>
</reference>
<dbReference type="InParanoid" id="A0A1Z5RES2"/>
<dbReference type="AlphaFoldDB" id="A0A1Z5RES2"/>